<reference evidence="5" key="1">
    <citation type="submission" date="2020-07" db="EMBL/GenBank/DDBJ databases">
        <title>Huge and variable diversity of episymbiotic CPR bacteria and DPANN archaea in groundwater ecosystems.</title>
        <authorList>
            <person name="He C.Y."/>
            <person name="Keren R."/>
            <person name="Whittaker M."/>
            <person name="Farag I.F."/>
            <person name="Doudna J."/>
            <person name="Cate J.H.D."/>
            <person name="Banfield J.F."/>
        </authorList>
    </citation>
    <scope>NUCLEOTIDE SEQUENCE</scope>
    <source>
        <strain evidence="5">NC_groundwater_1664_Pr3_B-0.1um_52_9</strain>
    </source>
</reference>
<dbReference type="PANTHER" id="PTHR36530">
    <property type="entry name" value="INHIBITOR OF CYSTEINE PEPTIDASE"/>
    <property type="match status" value="1"/>
</dbReference>
<evidence type="ECO:0000313" key="5">
    <source>
        <dbReference type="EMBL" id="MBI5248488.1"/>
    </source>
</evidence>
<dbReference type="PANTHER" id="PTHR36530:SF1">
    <property type="entry name" value="AMOEBIASIN-1"/>
    <property type="match status" value="1"/>
</dbReference>
<feature type="chain" id="PRO_5038542461" evidence="3">
    <location>
        <begin position="23"/>
        <end position="110"/>
    </location>
</feature>
<dbReference type="SUPFAM" id="SSF141066">
    <property type="entry name" value="ICP-like"/>
    <property type="match status" value="1"/>
</dbReference>
<organism evidence="5 6">
    <name type="scientific">Desulfomonile tiedjei</name>
    <dbReference type="NCBI Taxonomy" id="2358"/>
    <lineage>
        <taxon>Bacteria</taxon>
        <taxon>Pseudomonadati</taxon>
        <taxon>Thermodesulfobacteriota</taxon>
        <taxon>Desulfomonilia</taxon>
        <taxon>Desulfomonilales</taxon>
        <taxon>Desulfomonilaceae</taxon>
        <taxon>Desulfomonile</taxon>
    </lineage>
</organism>
<dbReference type="Pfam" id="PF09394">
    <property type="entry name" value="Inhibitor_I42"/>
    <property type="match status" value="1"/>
</dbReference>
<feature type="domain" description="Proteinase inhibitor I42 chagasin" evidence="4">
    <location>
        <begin position="39"/>
        <end position="110"/>
    </location>
</feature>
<feature type="signal peptide" evidence="3">
    <location>
        <begin position="1"/>
        <end position="22"/>
    </location>
</feature>
<evidence type="ECO:0000256" key="3">
    <source>
        <dbReference type="SAM" id="SignalP"/>
    </source>
</evidence>
<evidence type="ECO:0000256" key="1">
    <source>
        <dbReference type="ARBA" id="ARBA00022690"/>
    </source>
</evidence>
<name>A0A9D6YZ66_9BACT</name>
<proteinExistence type="predicted"/>
<comment type="caution">
    <text evidence="5">The sequence shown here is derived from an EMBL/GenBank/DDBJ whole genome shotgun (WGS) entry which is preliminary data.</text>
</comment>
<gene>
    <name evidence="5" type="ORF">HY912_03240</name>
</gene>
<dbReference type="InterPro" id="IPR052781">
    <property type="entry name" value="Cys_protease_inhibitor_I42"/>
</dbReference>
<dbReference type="EMBL" id="JACRDE010000096">
    <property type="protein sequence ID" value="MBI5248488.1"/>
    <property type="molecule type" value="Genomic_DNA"/>
</dbReference>
<evidence type="ECO:0000259" key="4">
    <source>
        <dbReference type="Pfam" id="PF09394"/>
    </source>
</evidence>
<dbReference type="InterPro" id="IPR018990">
    <property type="entry name" value="Prot_inh_I42_chagasin"/>
</dbReference>
<dbReference type="Gene3D" id="2.60.40.2020">
    <property type="match status" value="1"/>
</dbReference>
<protein>
    <submittedName>
        <fullName evidence="5">Protease inhibitor I42 family protein</fullName>
    </submittedName>
</protein>
<dbReference type="Proteomes" id="UP000807825">
    <property type="component" value="Unassembled WGS sequence"/>
</dbReference>
<accession>A0A9D6YZ66</accession>
<dbReference type="InterPro" id="IPR036331">
    <property type="entry name" value="Chagasin-like_sf"/>
</dbReference>
<keyword evidence="1" id="KW-0646">Protease inhibitor</keyword>
<feature type="non-terminal residue" evidence="5">
    <location>
        <position position="110"/>
    </location>
</feature>
<evidence type="ECO:0000256" key="2">
    <source>
        <dbReference type="ARBA" id="ARBA00022704"/>
    </source>
</evidence>
<sequence>MSYSKLLTAALLVLISFVAVWASNNDAETVRDETHISAQAHKSFRIVLPSNPSTGYSWTADFDKSFLKLQSSRYIKPAQQIPGRGGQHVCVFLPLKGGETTIEMKYKRPW</sequence>
<keyword evidence="2" id="KW-0789">Thiol protease inhibitor</keyword>
<dbReference type="AlphaFoldDB" id="A0A9D6YZ66"/>
<keyword evidence="3" id="KW-0732">Signal</keyword>
<dbReference type="GO" id="GO:0004869">
    <property type="term" value="F:cysteine-type endopeptidase inhibitor activity"/>
    <property type="evidence" value="ECO:0007669"/>
    <property type="project" value="UniProtKB-KW"/>
</dbReference>
<evidence type="ECO:0000313" key="6">
    <source>
        <dbReference type="Proteomes" id="UP000807825"/>
    </source>
</evidence>